<dbReference type="PANTHER" id="PTHR24198:SF165">
    <property type="entry name" value="ANKYRIN REPEAT-CONTAINING PROTEIN-RELATED"/>
    <property type="match status" value="1"/>
</dbReference>
<feature type="repeat" description="ANK" evidence="3">
    <location>
        <begin position="370"/>
        <end position="402"/>
    </location>
</feature>
<evidence type="ECO:0000256" key="2">
    <source>
        <dbReference type="ARBA" id="ARBA00023043"/>
    </source>
</evidence>
<dbReference type="Gene3D" id="1.25.40.20">
    <property type="entry name" value="Ankyrin repeat-containing domain"/>
    <property type="match status" value="1"/>
</dbReference>
<dbReference type="OrthoDB" id="194358at2759"/>
<protein>
    <submittedName>
        <fullName evidence="4">Uncharacterized protein</fullName>
    </submittedName>
</protein>
<evidence type="ECO:0000256" key="1">
    <source>
        <dbReference type="ARBA" id="ARBA00022737"/>
    </source>
</evidence>
<dbReference type="HOGENOM" id="CLU_326828_0_0_1"/>
<keyword evidence="5" id="KW-1185">Reference proteome</keyword>
<dbReference type="AlphaFoldDB" id="A0A0A1TJI1"/>
<evidence type="ECO:0000313" key="5">
    <source>
        <dbReference type="Proteomes" id="UP000039046"/>
    </source>
</evidence>
<reference evidence="4 5" key="1">
    <citation type="journal article" date="2015" name="Genome Announc.">
        <title>Draft Genome Sequence and Gene Annotation of the Entomopathogenic Fungus Verticillium hemipterigenum.</title>
        <authorList>
            <person name="Horn F."/>
            <person name="Habel A."/>
            <person name="Scharf D.H."/>
            <person name="Dworschak J."/>
            <person name="Brakhage A.A."/>
            <person name="Guthke R."/>
            <person name="Hertweck C."/>
            <person name="Linde J."/>
        </authorList>
    </citation>
    <scope>NUCLEOTIDE SEQUENCE [LARGE SCALE GENOMIC DNA]</scope>
</reference>
<keyword evidence="1" id="KW-0677">Repeat</keyword>
<gene>
    <name evidence="4" type="ORF">VHEMI05766</name>
</gene>
<dbReference type="STRING" id="1531966.A0A0A1TJI1"/>
<proteinExistence type="predicted"/>
<name>A0A0A1TJI1_9HYPO</name>
<dbReference type="SMART" id="SM00248">
    <property type="entry name" value="ANK"/>
    <property type="match status" value="5"/>
</dbReference>
<sequence>MEGNPADEDDYYASVDEVKSWLHLLLHQDFNREPEEFYIERRRDHEHRLKYPEYSFAAKTWPVYAHSDLYWPEIKPLVRELFKTPSSWNFVQWYLEYAKQTCPHLYGENAASHDALLDLTDGLCNGTVAPIHVAASLSMGEVVSWLSNDTYQCGFLGSPLFCALAGTAVLPLCLQPSGWLEKFELPYLSRSGMQATVQHLFDGAGDALINDTGASLDKIGRRVNRAANHQLICLAFCASLIVDDIDVFSKVMTRYRQLDIAPFMQLLTDIEIADVPDQKTKIAERISCAMDCFLESWNSESQTRAMQRLHEFLDENAMTLISSKIPGLTDEEFLSTIHTCILDDDLSPLKRLTMDPRFDPNAVAFDHSVSGGNLIHMAAANDNILIALVLLAAGADPNKRDNRGRTALMSAESNRILATLLAAGPRVDIGATDVDGNTIWHYATATGEFEWITMLLTADTAMAKHLAMKNSRGCTPLDSAFRYILTLQDRLLFRTSSETEYFKQIKVIHLLLEIGAPFSEETNGWHISQLAVSWGDAYIVESLNKKGVSFRGTEKFGGAMGYLNTAASAELVGVLQRLCSGQPAACRDDLTAADVILGMPLLKQTQPSDPSERTTLLPTEHPACLSILDARAYDKLLTSDTLEQRDRNGRTFWQRFCRDATQIIGRYDRKYWEISVCYLESVDVALNCLLKSKALSVYEAASGLPAFVPMIQLADKHTVDWMLDSRRLLLIIEASDPILTEKYLTGNLSGPLVDLILPELQVDLTSILIKRGLPVHSKLGGEHPSLIETMVEGGGPLELLAFALVRCSTEMINERIEDYSTALINSKRHNFPVLEMLLKHGFASEYKTNPVHMCVLRAQLEHSRGTDEQSVKLLEKLGLDN</sequence>
<dbReference type="SUPFAM" id="SSF48403">
    <property type="entry name" value="Ankyrin repeat"/>
    <property type="match status" value="1"/>
</dbReference>
<dbReference type="EMBL" id="CDHN01000003">
    <property type="protein sequence ID" value="CEJ89952.1"/>
    <property type="molecule type" value="Genomic_DNA"/>
</dbReference>
<dbReference type="PANTHER" id="PTHR24198">
    <property type="entry name" value="ANKYRIN REPEAT AND PROTEIN KINASE DOMAIN-CONTAINING PROTEIN"/>
    <property type="match status" value="1"/>
</dbReference>
<dbReference type="Proteomes" id="UP000039046">
    <property type="component" value="Unassembled WGS sequence"/>
</dbReference>
<dbReference type="InterPro" id="IPR036770">
    <property type="entry name" value="Ankyrin_rpt-contain_sf"/>
</dbReference>
<evidence type="ECO:0000313" key="4">
    <source>
        <dbReference type="EMBL" id="CEJ89952.1"/>
    </source>
</evidence>
<dbReference type="InterPro" id="IPR002110">
    <property type="entry name" value="Ankyrin_rpt"/>
</dbReference>
<keyword evidence="2 3" id="KW-0040">ANK repeat</keyword>
<accession>A0A0A1TJI1</accession>
<dbReference type="PROSITE" id="PS50297">
    <property type="entry name" value="ANK_REP_REGION"/>
    <property type="match status" value="1"/>
</dbReference>
<dbReference type="Pfam" id="PF12796">
    <property type="entry name" value="Ank_2"/>
    <property type="match status" value="1"/>
</dbReference>
<dbReference type="PROSITE" id="PS50088">
    <property type="entry name" value="ANK_REPEAT"/>
    <property type="match status" value="1"/>
</dbReference>
<organism evidence="4 5">
    <name type="scientific">[Torrubiella] hemipterigena</name>
    <dbReference type="NCBI Taxonomy" id="1531966"/>
    <lineage>
        <taxon>Eukaryota</taxon>
        <taxon>Fungi</taxon>
        <taxon>Dikarya</taxon>
        <taxon>Ascomycota</taxon>
        <taxon>Pezizomycotina</taxon>
        <taxon>Sordariomycetes</taxon>
        <taxon>Hypocreomycetidae</taxon>
        <taxon>Hypocreales</taxon>
        <taxon>Clavicipitaceae</taxon>
        <taxon>Clavicipitaceae incertae sedis</taxon>
        <taxon>'Torrubiella' clade</taxon>
    </lineage>
</organism>
<evidence type="ECO:0000256" key="3">
    <source>
        <dbReference type="PROSITE-ProRule" id="PRU00023"/>
    </source>
</evidence>